<organism evidence="12 13">
    <name type="scientific">Geranomyces variabilis</name>
    <dbReference type="NCBI Taxonomy" id="109894"/>
    <lineage>
        <taxon>Eukaryota</taxon>
        <taxon>Fungi</taxon>
        <taxon>Fungi incertae sedis</taxon>
        <taxon>Chytridiomycota</taxon>
        <taxon>Chytridiomycota incertae sedis</taxon>
        <taxon>Chytridiomycetes</taxon>
        <taxon>Spizellomycetales</taxon>
        <taxon>Powellomycetaceae</taxon>
        <taxon>Geranomyces</taxon>
    </lineage>
</organism>
<protein>
    <recommendedName>
        <fullName evidence="11">Sphingomyelin synthase-like domain-containing protein</fullName>
    </recommendedName>
</protein>
<evidence type="ECO:0000256" key="9">
    <source>
        <dbReference type="SAM" id="MobiDB-lite"/>
    </source>
</evidence>
<feature type="transmembrane region" description="Helical" evidence="10">
    <location>
        <begin position="84"/>
        <end position="103"/>
    </location>
</feature>
<keyword evidence="8 10" id="KW-0472">Membrane</keyword>
<dbReference type="InterPro" id="IPR025749">
    <property type="entry name" value="Sphingomyelin_synth-like_dom"/>
</dbReference>
<comment type="subcellular location">
    <subcellularLocation>
        <location evidence="1">Membrane</location>
        <topology evidence="1">Multi-pass membrane protein</topology>
    </subcellularLocation>
</comment>
<dbReference type="GO" id="GO:0000139">
    <property type="term" value="C:Golgi membrane"/>
    <property type="evidence" value="ECO:0007669"/>
    <property type="project" value="TreeGrafter"/>
</dbReference>
<keyword evidence="5" id="KW-0746">Sphingolipid metabolism</keyword>
<keyword evidence="3" id="KW-0808">Transferase</keyword>
<keyword evidence="13" id="KW-1185">Reference proteome</keyword>
<sequence>MAVWKNHIRPRLTLWKRPLKPELLKLLLAAVWFVICIYMVAVANAYDDRKNTNENLPPTQRYVAPDPLQEATNPWFLRSGLPQGISDTLVGISAALLFAFALTRGPACITIVRRALLIVGSLYLGRTPYMLLTVLPAPWRYCYTNIDPNFGADTWKLFTGARVDCGDTFYSGHTIVFFSCAAMYWYHCRHWFITIPVVLFTIFGMFSLVFSGYHYTTDVIGSAVFTFLCWWLFHLAVEVDEIGTQRWWGKAVRWFDNNGHEVLEDVEGPKQLMMAATGRPRGNNPRVVEPEVMEMDQAPGLPTIHSERPASMTGRSSLGRGGGGSSSRSSEIVQLPRMALSGVSGADYDEYQHSRHSSDSRRHVDAGGRLRA</sequence>
<evidence type="ECO:0000256" key="8">
    <source>
        <dbReference type="ARBA" id="ARBA00023136"/>
    </source>
</evidence>
<dbReference type="PANTHER" id="PTHR21290:SF25">
    <property type="entry name" value="SPHINGOMYELIN SYNTHASE-RELATED PROTEIN 1"/>
    <property type="match status" value="1"/>
</dbReference>
<feature type="domain" description="Sphingomyelin synthase-like" evidence="11">
    <location>
        <begin position="165"/>
        <end position="234"/>
    </location>
</feature>
<evidence type="ECO:0000256" key="5">
    <source>
        <dbReference type="ARBA" id="ARBA00022919"/>
    </source>
</evidence>
<feature type="transmembrane region" description="Helical" evidence="10">
    <location>
        <begin position="193"/>
        <end position="213"/>
    </location>
</feature>
<evidence type="ECO:0000256" key="7">
    <source>
        <dbReference type="ARBA" id="ARBA00023098"/>
    </source>
</evidence>
<evidence type="ECO:0000256" key="10">
    <source>
        <dbReference type="SAM" id="Phobius"/>
    </source>
</evidence>
<dbReference type="SUPFAM" id="SSF48317">
    <property type="entry name" value="Acid phosphatase/Vanadium-dependent haloperoxidase"/>
    <property type="match status" value="1"/>
</dbReference>
<keyword evidence="6 10" id="KW-1133">Transmembrane helix</keyword>
<feature type="transmembrane region" description="Helical" evidence="10">
    <location>
        <begin position="168"/>
        <end position="186"/>
    </location>
</feature>
<dbReference type="GO" id="GO:0005789">
    <property type="term" value="C:endoplasmic reticulum membrane"/>
    <property type="evidence" value="ECO:0007669"/>
    <property type="project" value="TreeGrafter"/>
</dbReference>
<evidence type="ECO:0000259" key="11">
    <source>
        <dbReference type="Pfam" id="PF14360"/>
    </source>
</evidence>
<keyword evidence="7" id="KW-0443">Lipid metabolism</keyword>
<dbReference type="Pfam" id="PF14360">
    <property type="entry name" value="PAP2_C"/>
    <property type="match status" value="1"/>
</dbReference>
<evidence type="ECO:0000256" key="2">
    <source>
        <dbReference type="ARBA" id="ARBA00005441"/>
    </source>
</evidence>
<evidence type="ECO:0000256" key="6">
    <source>
        <dbReference type="ARBA" id="ARBA00022989"/>
    </source>
</evidence>
<keyword evidence="4 10" id="KW-0812">Transmembrane</keyword>
<dbReference type="GO" id="GO:0047493">
    <property type="term" value="F:ceramide cholinephosphotransferase activity"/>
    <property type="evidence" value="ECO:0007669"/>
    <property type="project" value="TreeGrafter"/>
</dbReference>
<dbReference type="EMBL" id="JADGJQ010000057">
    <property type="protein sequence ID" value="KAJ3175012.1"/>
    <property type="molecule type" value="Genomic_DNA"/>
</dbReference>
<dbReference type="PANTHER" id="PTHR21290">
    <property type="entry name" value="SPHINGOMYELIN SYNTHETASE"/>
    <property type="match status" value="1"/>
</dbReference>
<feature type="transmembrane region" description="Helical" evidence="10">
    <location>
        <begin position="115"/>
        <end position="135"/>
    </location>
</feature>
<reference evidence="12" key="1">
    <citation type="submission" date="2020-05" db="EMBL/GenBank/DDBJ databases">
        <title>Phylogenomic resolution of chytrid fungi.</title>
        <authorList>
            <person name="Stajich J.E."/>
            <person name="Amses K."/>
            <person name="Simmons R."/>
            <person name="Seto K."/>
            <person name="Myers J."/>
            <person name="Bonds A."/>
            <person name="Quandt C.A."/>
            <person name="Barry K."/>
            <person name="Liu P."/>
            <person name="Grigoriev I."/>
            <person name="Longcore J.E."/>
            <person name="James T.Y."/>
        </authorList>
    </citation>
    <scope>NUCLEOTIDE SEQUENCE</scope>
    <source>
        <strain evidence="12">JEL0379</strain>
    </source>
</reference>
<dbReference type="Gene3D" id="1.20.144.10">
    <property type="entry name" value="Phosphatidic acid phosphatase type 2/haloperoxidase"/>
    <property type="match status" value="1"/>
</dbReference>
<dbReference type="InterPro" id="IPR045221">
    <property type="entry name" value="Sphingomyelin_synth-like"/>
</dbReference>
<feature type="compositionally biased region" description="Basic and acidic residues" evidence="9">
    <location>
        <begin position="350"/>
        <end position="372"/>
    </location>
</feature>
<dbReference type="CDD" id="cd01610">
    <property type="entry name" value="PAP2_like"/>
    <property type="match status" value="1"/>
</dbReference>
<dbReference type="InterPro" id="IPR036938">
    <property type="entry name" value="PAP2/HPO_sf"/>
</dbReference>
<evidence type="ECO:0000313" key="13">
    <source>
        <dbReference type="Proteomes" id="UP001212152"/>
    </source>
</evidence>
<feature type="region of interest" description="Disordered" evidence="9">
    <location>
        <begin position="299"/>
        <end position="372"/>
    </location>
</feature>
<dbReference type="GO" id="GO:0033188">
    <property type="term" value="F:sphingomyelin synthase activity"/>
    <property type="evidence" value="ECO:0007669"/>
    <property type="project" value="TreeGrafter"/>
</dbReference>
<dbReference type="AlphaFoldDB" id="A0AAD5THJ0"/>
<proteinExistence type="inferred from homology"/>
<dbReference type="GO" id="GO:0005886">
    <property type="term" value="C:plasma membrane"/>
    <property type="evidence" value="ECO:0007669"/>
    <property type="project" value="TreeGrafter"/>
</dbReference>
<dbReference type="GO" id="GO:0046513">
    <property type="term" value="P:ceramide biosynthetic process"/>
    <property type="evidence" value="ECO:0007669"/>
    <property type="project" value="TreeGrafter"/>
</dbReference>
<feature type="transmembrane region" description="Helical" evidence="10">
    <location>
        <begin position="219"/>
        <end position="237"/>
    </location>
</feature>
<accession>A0AAD5THJ0</accession>
<name>A0AAD5THJ0_9FUNG</name>
<comment type="similarity">
    <text evidence="2">Belongs to the sphingomyelin synthase family.</text>
</comment>
<evidence type="ECO:0000256" key="1">
    <source>
        <dbReference type="ARBA" id="ARBA00004141"/>
    </source>
</evidence>
<evidence type="ECO:0000256" key="3">
    <source>
        <dbReference type="ARBA" id="ARBA00022679"/>
    </source>
</evidence>
<evidence type="ECO:0000313" key="12">
    <source>
        <dbReference type="EMBL" id="KAJ3175012.1"/>
    </source>
</evidence>
<gene>
    <name evidence="12" type="ORF">HDU87_006546</name>
</gene>
<evidence type="ECO:0000256" key="4">
    <source>
        <dbReference type="ARBA" id="ARBA00022692"/>
    </source>
</evidence>
<dbReference type="Proteomes" id="UP001212152">
    <property type="component" value="Unassembled WGS sequence"/>
</dbReference>
<comment type="caution">
    <text evidence="12">The sequence shown here is derived from an EMBL/GenBank/DDBJ whole genome shotgun (WGS) entry which is preliminary data.</text>
</comment>